<dbReference type="GO" id="GO:0006508">
    <property type="term" value="P:proteolysis"/>
    <property type="evidence" value="ECO:0007669"/>
    <property type="project" value="InterPro"/>
</dbReference>
<dbReference type="GO" id="GO:0004252">
    <property type="term" value="F:serine-type endopeptidase activity"/>
    <property type="evidence" value="ECO:0007669"/>
    <property type="project" value="InterPro"/>
</dbReference>
<evidence type="ECO:0000313" key="2">
    <source>
        <dbReference type="EMBL" id="SVB72579.1"/>
    </source>
</evidence>
<reference evidence="2" key="1">
    <citation type="submission" date="2018-05" db="EMBL/GenBank/DDBJ databases">
        <authorList>
            <person name="Lanie J.A."/>
            <person name="Ng W.-L."/>
            <person name="Kazmierczak K.M."/>
            <person name="Andrzejewski T.M."/>
            <person name="Davidsen T.M."/>
            <person name="Wayne K.J."/>
            <person name="Tettelin H."/>
            <person name="Glass J.I."/>
            <person name="Rusch D."/>
            <person name="Podicherti R."/>
            <person name="Tsui H.-C.T."/>
            <person name="Winkler M.E."/>
        </authorList>
    </citation>
    <scope>NUCLEOTIDE SEQUENCE</scope>
</reference>
<dbReference type="Pfam" id="PF05362">
    <property type="entry name" value="Lon_C"/>
    <property type="match status" value="1"/>
</dbReference>
<proteinExistence type="predicted"/>
<dbReference type="InterPro" id="IPR027065">
    <property type="entry name" value="Lon_Prtase"/>
</dbReference>
<dbReference type="GO" id="GO:0030163">
    <property type="term" value="P:protein catabolic process"/>
    <property type="evidence" value="ECO:0007669"/>
    <property type="project" value="InterPro"/>
</dbReference>
<protein>
    <recommendedName>
        <fullName evidence="1">Lon proteolytic domain-containing protein</fullName>
    </recommendedName>
</protein>
<dbReference type="PROSITE" id="PS51786">
    <property type="entry name" value="LON_PROTEOLYTIC"/>
    <property type="match status" value="1"/>
</dbReference>
<feature type="domain" description="Lon proteolytic" evidence="1">
    <location>
        <begin position="222"/>
        <end position="319"/>
    </location>
</feature>
<dbReference type="InterPro" id="IPR036034">
    <property type="entry name" value="PDZ_sf"/>
</dbReference>
<dbReference type="Gene3D" id="3.30.230.10">
    <property type="match status" value="1"/>
</dbReference>
<dbReference type="InterPro" id="IPR008269">
    <property type="entry name" value="Lon_proteolytic"/>
</dbReference>
<sequence length="339" mass="35671">MAVVGAVLALTFVRLPYFAFRPGTVNALSDRVIVTRGERFDPAGDIYFTTVRQDSTINGWEFIHGTFDDSVLIIDEDSVLGDRDRDENELFNMELMRVSKSTAVAVALRHLGLDPYRATGVGMASVSGPAEGFLTTDDVIVALAGVPVFEVEDLIVGLSSYRPGDQVVFDVEAVDGSSPREVELRLGSREDDPSVAFLGVAPQTRFEDAKDLPVNVRVNTGQVGGNSAGLALSLAILDVLTPGELTGGIRVATTGTIGLDGRVGPIGGIVQKVVAAREAGIDLFLVPEEELEEARAQADGLRIAGVADLDDALQVLAEAGGNADFLALPIPGVSAPDGR</sequence>
<dbReference type="SUPFAM" id="SSF54211">
    <property type="entry name" value="Ribosomal protein S5 domain 2-like"/>
    <property type="match status" value="1"/>
</dbReference>
<gene>
    <name evidence="2" type="ORF">METZ01_LOCUS225433</name>
</gene>
<dbReference type="InterPro" id="IPR020568">
    <property type="entry name" value="Ribosomal_Su5_D2-typ_SF"/>
</dbReference>
<dbReference type="EMBL" id="UINC01054634">
    <property type="protein sequence ID" value="SVB72579.1"/>
    <property type="molecule type" value="Genomic_DNA"/>
</dbReference>
<dbReference type="GO" id="GO:0005524">
    <property type="term" value="F:ATP binding"/>
    <property type="evidence" value="ECO:0007669"/>
    <property type="project" value="InterPro"/>
</dbReference>
<name>A0A382GCE5_9ZZZZ</name>
<dbReference type="GO" id="GO:0004176">
    <property type="term" value="F:ATP-dependent peptidase activity"/>
    <property type="evidence" value="ECO:0007669"/>
    <property type="project" value="InterPro"/>
</dbReference>
<dbReference type="AlphaFoldDB" id="A0A382GCE5"/>
<organism evidence="2">
    <name type="scientific">marine metagenome</name>
    <dbReference type="NCBI Taxonomy" id="408172"/>
    <lineage>
        <taxon>unclassified sequences</taxon>
        <taxon>metagenomes</taxon>
        <taxon>ecological metagenomes</taxon>
    </lineage>
</organism>
<dbReference type="InterPro" id="IPR014721">
    <property type="entry name" value="Ribsml_uS5_D2-typ_fold_subgr"/>
</dbReference>
<dbReference type="Gene3D" id="2.30.42.10">
    <property type="match status" value="1"/>
</dbReference>
<dbReference type="SUPFAM" id="SSF50156">
    <property type="entry name" value="PDZ domain-like"/>
    <property type="match status" value="1"/>
</dbReference>
<dbReference type="PANTHER" id="PTHR10046">
    <property type="entry name" value="ATP DEPENDENT LON PROTEASE FAMILY MEMBER"/>
    <property type="match status" value="1"/>
</dbReference>
<evidence type="ECO:0000259" key="1">
    <source>
        <dbReference type="PROSITE" id="PS51786"/>
    </source>
</evidence>
<accession>A0A382GCE5</accession>